<evidence type="ECO:0000259" key="10">
    <source>
        <dbReference type="Pfam" id="PF02782"/>
    </source>
</evidence>
<dbReference type="SUPFAM" id="SSF53067">
    <property type="entry name" value="Actin-like ATPase domain"/>
    <property type="match status" value="2"/>
</dbReference>
<name>A0A4R0MSQ4_9SPHI</name>
<dbReference type="AlphaFoldDB" id="A0A4R0MSQ4"/>
<dbReference type="GO" id="GO:0019569">
    <property type="term" value="P:L-arabinose catabolic process to D-xylulose 5-phosphate"/>
    <property type="evidence" value="ECO:0007669"/>
    <property type="project" value="UniProtKB-UniPathway"/>
</dbReference>
<feature type="domain" description="Carbohydrate kinase FGGY N-terminal" evidence="9">
    <location>
        <begin position="6"/>
        <end position="283"/>
    </location>
</feature>
<comment type="caution">
    <text evidence="11">The sequence shown here is derived from an EMBL/GenBank/DDBJ whole genome shotgun (WGS) entry which is preliminary data.</text>
</comment>
<dbReference type="GO" id="GO:0008741">
    <property type="term" value="F:ribulokinase activity"/>
    <property type="evidence" value="ECO:0007669"/>
    <property type="project" value="UniProtKB-UniRule"/>
</dbReference>
<evidence type="ECO:0000256" key="4">
    <source>
        <dbReference type="ARBA" id="ARBA00022840"/>
    </source>
</evidence>
<evidence type="ECO:0000259" key="9">
    <source>
        <dbReference type="Pfam" id="PF00370"/>
    </source>
</evidence>
<dbReference type="EC" id="2.7.1.16" evidence="7 8"/>
<feature type="domain" description="Carbohydrate kinase FGGY C-terminal" evidence="10">
    <location>
        <begin position="293"/>
        <end position="506"/>
    </location>
</feature>
<dbReference type="GO" id="GO:0005524">
    <property type="term" value="F:ATP binding"/>
    <property type="evidence" value="ECO:0007669"/>
    <property type="project" value="UniProtKB-UniRule"/>
</dbReference>
<dbReference type="EMBL" id="SJSK01000003">
    <property type="protein sequence ID" value="TCC90049.1"/>
    <property type="molecule type" value="Genomic_DNA"/>
</dbReference>
<dbReference type="InterPro" id="IPR005929">
    <property type="entry name" value="Ribulokinase"/>
</dbReference>
<comment type="pathway">
    <text evidence="8">Carbohydrate degradation; L-arabinose degradation via L-ribulose; D-xylulose 5-phosphate from L-arabinose (bacterial route): step 2/3.</text>
</comment>
<dbReference type="PIRSF" id="PIRSF000538">
    <property type="entry name" value="GlpK"/>
    <property type="match status" value="1"/>
</dbReference>
<proteinExistence type="inferred from homology"/>
<dbReference type="GO" id="GO:0005737">
    <property type="term" value="C:cytoplasm"/>
    <property type="evidence" value="ECO:0007669"/>
    <property type="project" value="TreeGrafter"/>
</dbReference>
<dbReference type="Gene3D" id="3.30.420.40">
    <property type="match status" value="1"/>
</dbReference>
<comment type="similarity">
    <text evidence="8">Belongs to the ribulokinase family.</text>
</comment>
<dbReference type="PANTHER" id="PTHR43435">
    <property type="entry name" value="RIBULOKINASE"/>
    <property type="match status" value="1"/>
</dbReference>
<dbReference type="OrthoDB" id="9805576at2"/>
<evidence type="ECO:0000256" key="3">
    <source>
        <dbReference type="ARBA" id="ARBA00022777"/>
    </source>
</evidence>
<comment type="catalytic activity">
    <reaction evidence="8">
        <text>L-ribulose + ATP = L-ribulose 5-phosphate + ADP + H(+)</text>
        <dbReference type="Rhea" id="RHEA:22072"/>
        <dbReference type="ChEBI" id="CHEBI:15378"/>
        <dbReference type="ChEBI" id="CHEBI:16880"/>
        <dbReference type="ChEBI" id="CHEBI:30616"/>
        <dbReference type="ChEBI" id="CHEBI:58226"/>
        <dbReference type="ChEBI" id="CHEBI:456216"/>
        <dbReference type="EC" id="2.7.1.16"/>
    </reaction>
</comment>
<keyword evidence="6 8" id="KW-0119">Carbohydrate metabolism</keyword>
<evidence type="ECO:0000313" key="11">
    <source>
        <dbReference type="EMBL" id="TCC90049.1"/>
    </source>
</evidence>
<dbReference type="InterPro" id="IPR018485">
    <property type="entry name" value="FGGY_C"/>
</dbReference>
<dbReference type="NCBIfam" id="TIGR01234">
    <property type="entry name" value="L-ribulokinase"/>
    <property type="match status" value="1"/>
</dbReference>
<dbReference type="Proteomes" id="UP000292884">
    <property type="component" value="Unassembled WGS sequence"/>
</dbReference>
<sequence>MNETSYVIGVDYGTDSVRSVLVDTANGKEISSSVFFYPRWKKGMYCNPALNQFRQHPLDYIEGLEHTIKDCIAKAGGNNIAAAIKGITVDTTGSTPIAVDKTGTPLSLTKEFAENPNAMFVLWKDHTAVKEANQINEHATKFPTNYLSYVGGIYSSEWFWSKLLHILRTDKVVRKNTVSWVEQCDWIPFLLCGETDVNNLKRSRCAAGHKALWAEEFGGLPPEEFFTKLDPLLKGYREIAFKDTYTSDIPAGKLSAEWANKLGLSTDVAIGVGAFDAHMGAVGGQIEPYYLSKVMGTSTCDILVAPNKDMKNKLVGGICGQVNGSVIPGMAGLEAGQSAFGDVYAWFKNLISWPLDNLLNDSLIIDETTANALREEVEGKIIATLSKQAEALTDDDYAELAVDWLNGRRTPNANQELKGAITGLGLGTDAPRVFRALAEATCFGAKSIVETFKEQHVPVKGIIGIGGVAKKSPYIMQMMADILEMPIRIHRFEHTCALGAAMFAAVVAGIYPNVEAAMKAMGTGFEKEYQPNLKKRKMYRHHYLQYQTLGRHIEKYNKKEANPYLS</sequence>
<evidence type="ECO:0000313" key="12">
    <source>
        <dbReference type="Proteomes" id="UP000292884"/>
    </source>
</evidence>
<dbReference type="InterPro" id="IPR000577">
    <property type="entry name" value="Carb_kinase_FGGY"/>
</dbReference>
<evidence type="ECO:0000256" key="6">
    <source>
        <dbReference type="ARBA" id="ARBA00023277"/>
    </source>
</evidence>
<keyword evidence="1 8" id="KW-0808">Transferase</keyword>
<dbReference type="InterPro" id="IPR043129">
    <property type="entry name" value="ATPase_NBD"/>
</dbReference>
<keyword evidence="3 8" id="KW-0418">Kinase</keyword>
<dbReference type="UniPathway" id="UPA00145">
    <property type="reaction ID" value="UER00566"/>
</dbReference>
<dbReference type="CDD" id="cd07781">
    <property type="entry name" value="ASKHA_NBD_FGGY_L-RBK"/>
    <property type="match status" value="1"/>
</dbReference>
<dbReference type="Pfam" id="PF00370">
    <property type="entry name" value="FGGY_N"/>
    <property type="match status" value="1"/>
</dbReference>
<evidence type="ECO:0000256" key="2">
    <source>
        <dbReference type="ARBA" id="ARBA00022741"/>
    </source>
</evidence>
<dbReference type="RefSeq" id="WP_131553453.1">
    <property type="nucleotide sequence ID" value="NZ_SJSK01000003.1"/>
</dbReference>
<keyword evidence="12" id="KW-1185">Reference proteome</keyword>
<evidence type="ECO:0000256" key="8">
    <source>
        <dbReference type="RuleBase" id="RU003455"/>
    </source>
</evidence>
<dbReference type="Pfam" id="PF02782">
    <property type="entry name" value="FGGY_C"/>
    <property type="match status" value="1"/>
</dbReference>
<evidence type="ECO:0000256" key="7">
    <source>
        <dbReference type="NCBIfam" id="TIGR01234"/>
    </source>
</evidence>
<evidence type="ECO:0000256" key="1">
    <source>
        <dbReference type="ARBA" id="ARBA00022679"/>
    </source>
</evidence>
<dbReference type="NCBIfam" id="NF003154">
    <property type="entry name" value="PRK04123.1"/>
    <property type="match status" value="1"/>
</dbReference>
<keyword evidence="2" id="KW-0547">Nucleotide-binding</keyword>
<dbReference type="PANTHER" id="PTHR43435:SF4">
    <property type="entry name" value="FGGY CARBOHYDRATE KINASE DOMAIN-CONTAINING PROTEIN"/>
    <property type="match status" value="1"/>
</dbReference>
<reference evidence="11 12" key="1">
    <citation type="submission" date="2019-02" db="EMBL/GenBank/DDBJ databases">
        <title>Pedobacter sp. RP-1-13 sp. nov., isolated from Arctic soil.</title>
        <authorList>
            <person name="Dahal R.H."/>
        </authorList>
    </citation>
    <scope>NUCLEOTIDE SEQUENCE [LARGE SCALE GENOMIC DNA]</scope>
    <source>
        <strain evidence="11 12">RP-1-13</strain>
    </source>
</reference>
<evidence type="ECO:0000256" key="5">
    <source>
        <dbReference type="ARBA" id="ARBA00022935"/>
    </source>
</evidence>
<organism evidence="11 12">
    <name type="scientific">Pedobacter frigiditerrae</name>
    <dbReference type="NCBI Taxonomy" id="2530452"/>
    <lineage>
        <taxon>Bacteria</taxon>
        <taxon>Pseudomonadati</taxon>
        <taxon>Bacteroidota</taxon>
        <taxon>Sphingobacteriia</taxon>
        <taxon>Sphingobacteriales</taxon>
        <taxon>Sphingobacteriaceae</taxon>
        <taxon>Pedobacter</taxon>
    </lineage>
</organism>
<protein>
    <recommendedName>
        <fullName evidence="7 8">Ribulokinase</fullName>
        <ecNumber evidence="7 8">2.7.1.16</ecNumber>
    </recommendedName>
</protein>
<dbReference type="InterPro" id="IPR018484">
    <property type="entry name" value="FGGY_N"/>
</dbReference>
<keyword evidence="5 8" id="KW-0054">Arabinose catabolism</keyword>
<gene>
    <name evidence="11" type="ORF">EZ428_12225</name>
</gene>
<dbReference type="GO" id="GO:0019150">
    <property type="term" value="F:D-ribulokinase activity"/>
    <property type="evidence" value="ECO:0007669"/>
    <property type="project" value="TreeGrafter"/>
</dbReference>
<accession>A0A4R0MSQ4</accession>
<dbReference type="Gene3D" id="1.20.58.2240">
    <property type="match status" value="1"/>
</dbReference>
<keyword evidence="4" id="KW-0067">ATP-binding</keyword>